<dbReference type="PROSITE" id="PS51257">
    <property type="entry name" value="PROKAR_LIPOPROTEIN"/>
    <property type="match status" value="1"/>
</dbReference>
<protein>
    <recommendedName>
        <fullName evidence="3">Lipoprotein</fullName>
    </recommendedName>
</protein>
<sequence length="308" mass="35324">MKTNCIFKISIVIIALLLCGCTNHITEVKGRMANNYHLFMDQHVAAMNSSLQKISPAKITKKKLFRAIPSAIFQFELSSIGNQKISIKQYNEVRNNTLKIIKDSLSLYIIYKDKEAVKSLVDSILKSYSEQFPVKNAYSYYKEQREYAGIFVQFVEAKNEGYCNEENMLPGDCNWGYIFLSANGKSLLQFQCVGSDSVRYDIGDYRMKSDTLVCTFKNSYSYPEKYDSNSGVSISDPNDGKINPEKDFIIKLLPCECLQYPFIIKYINEEDKESVQQQTYVVKIATLKEQDDFIKSIRNIKPIANMVI</sequence>
<dbReference type="EMBL" id="FQTV01000013">
    <property type="protein sequence ID" value="SHF76183.1"/>
    <property type="molecule type" value="Genomic_DNA"/>
</dbReference>
<dbReference type="AlphaFoldDB" id="A0A1M5EA88"/>
<dbReference type="OrthoDB" id="10001317at2"/>
<reference evidence="1 2" key="1">
    <citation type="submission" date="2016-11" db="EMBL/GenBank/DDBJ databases">
        <authorList>
            <person name="Jaros S."/>
            <person name="Januszkiewicz K."/>
            <person name="Wedrychowicz H."/>
        </authorList>
    </citation>
    <scope>NUCLEOTIDE SEQUENCE [LARGE SCALE GENOMIC DNA]</scope>
    <source>
        <strain evidence="1 2">DSM 26991</strain>
    </source>
</reference>
<proteinExistence type="predicted"/>
<evidence type="ECO:0000313" key="1">
    <source>
        <dbReference type="EMBL" id="SHF76183.1"/>
    </source>
</evidence>
<dbReference type="Proteomes" id="UP000184509">
    <property type="component" value="Unassembled WGS sequence"/>
</dbReference>
<dbReference type="RefSeq" id="WP_073402829.1">
    <property type="nucleotide sequence ID" value="NZ_FQTV01000013.1"/>
</dbReference>
<evidence type="ECO:0000313" key="2">
    <source>
        <dbReference type="Proteomes" id="UP000184509"/>
    </source>
</evidence>
<evidence type="ECO:0008006" key="3">
    <source>
        <dbReference type="Google" id="ProtNLM"/>
    </source>
</evidence>
<organism evidence="1 2">
    <name type="scientific">Bacteroides luti</name>
    <dbReference type="NCBI Taxonomy" id="1297750"/>
    <lineage>
        <taxon>Bacteria</taxon>
        <taxon>Pseudomonadati</taxon>
        <taxon>Bacteroidota</taxon>
        <taxon>Bacteroidia</taxon>
        <taxon>Bacteroidales</taxon>
        <taxon>Bacteroidaceae</taxon>
        <taxon>Bacteroides</taxon>
    </lineage>
</organism>
<accession>A0A1M5EA88</accession>
<keyword evidence="2" id="KW-1185">Reference proteome</keyword>
<gene>
    <name evidence="1" type="ORF">SAMN05444405_11364</name>
</gene>
<name>A0A1M5EA88_9BACE</name>